<dbReference type="InterPro" id="IPR005467">
    <property type="entry name" value="His_kinase_dom"/>
</dbReference>
<dbReference type="InterPro" id="IPR011495">
    <property type="entry name" value="Sig_transdc_His_kin_sub2_dim/P"/>
</dbReference>
<accession>A0ABP7ULA4</accession>
<dbReference type="Gene3D" id="3.30.450.20">
    <property type="entry name" value="PAS domain"/>
    <property type="match status" value="1"/>
</dbReference>
<evidence type="ECO:0000256" key="4">
    <source>
        <dbReference type="ARBA" id="ARBA00022679"/>
    </source>
</evidence>
<keyword evidence="6" id="KW-0418">Kinase</keyword>
<dbReference type="EC" id="2.7.13.3" evidence="2"/>
<feature type="repeat" description="TPR" evidence="8">
    <location>
        <begin position="36"/>
        <end position="69"/>
    </location>
</feature>
<gene>
    <name evidence="11" type="ORF">GCM10022409_35890</name>
</gene>
<keyword evidence="9" id="KW-0472">Membrane</keyword>
<evidence type="ECO:0000256" key="3">
    <source>
        <dbReference type="ARBA" id="ARBA00022553"/>
    </source>
</evidence>
<evidence type="ECO:0000256" key="9">
    <source>
        <dbReference type="SAM" id="Phobius"/>
    </source>
</evidence>
<dbReference type="PANTHER" id="PTHR41523">
    <property type="entry name" value="TWO-COMPONENT SYSTEM SENSOR PROTEIN"/>
    <property type="match status" value="1"/>
</dbReference>
<dbReference type="SMART" id="SM00028">
    <property type="entry name" value="TPR"/>
    <property type="match status" value="3"/>
</dbReference>
<evidence type="ECO:0000313" key="11">
    <source>
        <dbReference type="EMBL" id="GAA4046654.1"/>
    </source>
</evidence>
<proteinExistence type="predicted"/>
<keyword evidence="12" id="KW-1185">Reference proteome</keyword>
<organism evidence="11 12">
    <name type="scientific">Hymenobacter glaciei</name>
    <dbReference type="NCBI Taxonomy" id="877209"/>
    <lineage>
        <taxon>Bacteria</taxon>
        <taxon>Pseudomonadati</taxon>
        <taxon>Bacteroidota</taxon>
        <taxon>Cytophagia</taxon>
        <taxon>Cytophagales</taxon>
        <taxon>Hymenobacteraceae</taxon>
        <taxon>Hymenobacter</taxon>
    </lineage>
</organism>
<dbReference type="PROSITE" id="PS50005">
    <property type="entry name" value="TPR"/>
    <property type="match status" value="1"/>
</dbReference>
<evidence type="ECO:0000259" key="10">
    <source>
        <dbReference type="PROSITE" id="PS50109"/>
    </source>
</evidence>
<comment type="catalytic activity">
    <reaction evidence="1">
        <text>ATP + protein L-histidine = ADP + protein N-phospho-L-histidine.</text>
        <dbReference type="EC" id="2.7.13.3"/>
    </reaction>
</comment>
<dbReference type="SMART" id="SM00387">
    <property type="entry name" value="HATPase_c"/>
    <property type="match status" value="1"/>
</dbReference>
<dbReference type="PANTHER" id="PTHR41523:SF8">
    <property type="entry name" value="ETHYLENE RESPONSE SENSOR PROTEIN"/>
    <property type="match status" value="1"/>
</dbReference>
<evidence type="ECO:0000313" key="12">
    <source>
        <dbReference type="Proteomes" id="UP001501469"/>
    </source>
</evidence>
<dbReference type="SUPFAM" id="SSF48452">
    <property type="entry name" value="TPR-like"/>
    <property type="match status" value="1"/>
</dbReference>
<dbReference type="InterPro" id="IPR019734">
    <property type="entry name" value="TPR_rpt"/>
</dbReference>
<reference evidence="12" key="1">
    <citation type="journal article" date="2019" name="Int. J. Syst. Evol. Microbiol.">
        <title>The Global Catalogue of Microorganisms (GCM) 10K type strain sequencing project: providing services to taxonomists for standard genome sequencing and annotation.</title>
        <authorList>
            <consortium name="The Broad Institute Genomics Platform"/>
            <consortium name="The Broad Institute Genome Sequencing Center for Infectious Disease"/>
            <person name="Wu L."/>
            <person name="Ma J."/>
        </authorList>
    </citation>
    <scope>NUCLEOTIDE SEQUENCE [LARGE SCALE GENOMIC DNA]</scope>
    <source>
        <strain evidence="12">JCM 17225</strain>
    </source>
</reference>
<dbReference type="Gene3D" id="3.30.565.10">
    <property type="entry name" value="Histidine kinase-like ATPase, C-terminal domain"/>
    <property type="match status" value="1"/>
</dbReference>
<dbReference type="InterPro" id="IPR011990">
    <property type="entry name" value="TPR-like_helical_dom_sf"/>
</dbReference>
<protein>
    <recommendedName>
        <fullName evidence="2">histidine kinase</fullName>
        <ecNumber evidence="2">2.7.13.3</ecNumber>
    </recommendedName>
</protein>
<evidence type="ECO:0000256" key="8">
    <source>
        <dbReference type="PROSITE-ProRule" id="PRU00339"/>
    </source>
</evidence>
<keyword evidence="8" id="KW-0802">TPR repeat</keyword>
<dbReference type="Pfam" id="PF02518">
    <property type="entry name" value="HATPase_c"/>
    <property type="match status" value="1"/>
</dbReference>
<evidence type="ECO:0000256" key="1">
    <source>
        <dbReference type="ARBA" id="ARBA00000085"/>
    </source>
</evidence>
<dbReference type="SUPFAM" id="SSF55874">
    <property type="entry name" value="ATPase domain of HSP90 chaperone/DNA topoisomerase II/histidine kinase"/>
    <property type="match status" value="1"/>
</dbReference>
<dbReference type="Pfam" id="PF07568">
    <property type="entry name" value="HisKA_2"/>
    <property type="match status" value="1"/>
</dbReference>
<feature type="transmembrane region" description="Helical" evidence="9">
    <location>
        <begin position="272"/>
        <end position="293"/>
    </location>
</feature>
<dbReference type="Pfam" id="PF13424">
    <property type="entry name" value="TPR_12"/>
    <property type="match status" value="1"/>
</dbReference>
<evidence type="ECO:0000256" key="7">
    <source>
        <dbReference type="ARBA" id="ARBA00022840"/>
    </source>
</evidence>
<comment type="caution">
    <text evidence="11">The sequence shown here is derived from an EMBL/GenBank/DDBJ whole genome shotgun (WGS) entry which is preliminary data.</text>
</comment>
<dbReference type="Proteomes" id="UP001501469">
    <property type="component" value="Unassembled WGS sequence"/>
</dbReference>
<keyword evidence="9" id="KW-1133">Transmembrane helix</keyword>
<evidence type="ECO:0000256" key="6">
    <source>
        <dbReference type="ARBA" id="ARBA00022777"/>
    </source>
</evidence>
<evidence type="ECO:0000256" key="2">
    <source>
        <dbReference type="ARBA" id="ARBA00012438"/>
    </source>
</evidence>
<dbReference type="InterPro" id="IPR036890">
    <property type="entry name" value="HATPase_C_sf"/>
</dbReference>
<feature type="domain" description="Histidine kinase" evidence="10">
    <location>
        <begin position="327"/>
        <end position="527"/>
    </location>
</feature>
<name>A0ABP7ULA4_9BACT</name>
<keyword evidence="9" id="KW-0812">Transmembrane</keyword>
<sequence>MRGALARREGKYEESIQEGQQALALLQGTTEYRTQARTLHGLGSTYAMSGDLASAERYFKQSLAVAQKHQISASEAQAHAGLANIAGTKDDYAGARQHNDRALAIYQQLGAEARYNHVLMNQALNYFRLGLNQKAEKAFRRVLVYGQKKNDKSLLLYCHANFPLVLVELHKLEEAEAMATLALKETHTGPDQAYVRQIVYQTLAITQEQQGRYRLALANERLSAAYADTIVNEERAKELVATETRFRTAAKQRQIVGLSAENERQKHRFWRLLAGTLGLAALVSIVAGLYWVIQRKNRQLIHSNRLVEERNQRITAQAHKLTLLMRELHHRVKNNLAIVASLLRLQSSKLTDEHAVQAVQESQQRVEAMALIHQSLYLNDDATLVDMHEYVHNLVNQLMRAYGYSSHNLQLRVEVVAMELDVDIAMPLGLILNELVTNTFKHALPKANAPALTIRLRDCPDTPAVILEVEDNGPGLVAESRVLPGNSFGTRLVQALVQQIRGYLKTDNRPGVYHYLRIDKAQLPIALVPE</sequence>
<dbReference type="Gene3D" id="1.25.40.10">
    <property type="entry name" value="Tetratricopeptide repeat domain"/>
    <property type="match status" value="2"/>
</dbReference>
<keyword evidence="4" id="KW-0808">Transferase</keyword>
<dbReference type="InterPro" id="IPR003594">
    <property type="entry name" value="HATPase_dom"/>
</dbReference>
<evidence type="ECO:0000256" key="5">
    <source>
        <dbReference type="ARBA" id="ARBA00022741"/>
    </source>
</evidence>
<dbReference type="EMBL" id="BAABDK010000029">
    <property type="protein sequence ID" value="GAA4046654.1"/>
    <property type="molecule type" value="Genomic_DNA"/>
</dbReference>
<keyword evidence="3" id="KW-0597">Phosphoprotein</keyword>
<keyword evidence="7" id="KW-0067">ATP-binding</keyword>
<dbReference type="PROSITE" id="PS50109">
    <property type="entry name" value="HIS_KIN"/>
    <property type="match status" value="1"/>
</dbReference>
<keyword evidence="5" id="KW-0547">Nucleotide-binding</keyword>